<evidence type="ECO:0000256" key="1">
    <source>
        <dbReference type="SAM" id="Phobius"/>
    </source>
</evidence>
<keyword evidence="3" id="KW-1185">Reference proteome</keyword>
<keyword evidence="1" id="KW-0472">Membrane</keyword>
<feature type="transmembrane region" description="Helical" evidence="1">
    <location>
        <begin position="30"/>
        <end position="54"/>
    </location>
</feature>
<dbReference type="EMBL" id="WJYA01000003">
    <property type="protein sequence ID" value="MTE25980.1"/>
    <property type="molecule type" value="Genomic_DNA"/>
</dbReference>
<sequence length="57" mass="6502">MKTTNSIEYSKKDYRIGQSVEQINAWKPTLYYICGIIMLIGFIAVIGYMIYCAINAS</sequence>
<keyword evidence="1" id="KW-0812">Transmembrane</keyword>
<dbReference type="RefSeq" id="WP_155087821.1">
    <property type="nucleotide sequence ID" value="NZ_WJYA01000003.1"/>
</dbReference>
<dbReference type="AlphaFoldDB" id="A0A7K1G9L9"/>
<evidence type="ECO:0000313" key="3">
    <source>
        <dbReference type="Proteomes" id="UP000447545"/>
    </source>
</evidence>
<keyword evidence="1" id="KW-1133">Transmembrane helix</keyword>
<reference evidence="2 3" key="1">
    <citation type="submission" date="2019-11" db="EMBL/GenBank/DDBJ databases">
        <title>Winogradskyella ouciana sp. nov., isolated from the hadal seawater of the Mariana Trench.</title>
        <authorList>
            <person name="Liu R."/>
        </authorList>
    </citation>
    <scope>NUCLEOTIDE SEQUENCE [LARGE SCALE GENOMIC DNA]</scope>
    <source>
        <strain evidence="2 3">ZXX205</strain>
    </source>
</reference>
<evidence type="ECO:0000313" key="2">
    <source>
        <dbReference type="EMBL" id="MTE25980.1"/>
    </source>
</evidence>
<gene>
    <name evidence="2" type="ORF">F1003_03455</name>
</gene>
<name>A0A7K1G9L9_9FLAO</name>
<proteinExistence type="predicted"/>
<organism evidence="2 3">
    <name type="scientific">Winogradskyella ouciana</name>
    <dbReference type="NCBI Taxonomy" id="2608631"/>
    <lineage>
        <taxon>Bacteria</taxon>
        <taxon>Pseudomonadati</taxon>
        <taxon>Bacteroidota</taxon>
        <taxon>Flavobacteriia</taxon>
        <taxon>Flavobacteriales</taxon>
        <taxon>Flavobacteriaceae</taxon>
        <taxon>Winogradskyella</taxon>
    </lineage>
</organism>
<accession>A0A7K1G9L9</accession>
<comment type="caution">
    <text evidence="2">The sequence shown here is derived from an EMBL/GenBank/DDBJ whole genome shotgun (WGS) entry which is preliminary data.</text>
</comment>
<protein>
    <submittedName>
        <fullName evidence="2">Uncharacterized protein</fullName>
    </submittedName>
</protein>
<dbReference type="Proteomes" id="UP000447545">
    <property type="component" value="Unassembled WGS sequence"/>
</dbReference>